<proteinExistence type="inferred from homology"/>
<feature type="transmembrane region" description="Helical" evidence="6">
    <location>
        <begin position="48"/>
        <end position="68"/>
    </location>
</feature>
<name>A0ABV5WB10_9BACI</name>
<evidence type="ECO:0000256" key="4">
    <source>
        <dbReference type="ARBA" id="ARBA00022989"/>
    </source>
</evidence>
<feature type="transmembrane region" description="Helical" evidence="6">
    <location>
        <begin position="80"/>
        <end position="99"/>
    </location>
</feature>
<keyword evidence="3 6" id="KW-0812">Transmembrane</keyword>
<sequence length="272" mass="28994">MEYIILLIVGFIAGTIGSLVGLGGGIVIVPLLTGLGALLHLPNVSPQLAVGTSIVTVVFTGLSSTLSYMKHKRVDYKSGLLFFLGSGPGSMVGSWANQFFNQDSFSLYFGIFMIAVSVLLMLKEKLKPVPFSKKRAITRSFITEEGKTVQYGFHPATAVILSFLIGCISGLFGVGGGSLLVPAMLLLFAFPPHIAVATSMLVVFLSSVTGSITHILLGNVIWLYALLLVPGAWAGGRFGAYINMKLSGKTIINILRAVLIMIGARMIYQSLF</sequence>
<dbReference type="Pfam" id="PF01925">
    <property type="entry name" value="TauE"/>
    <property type="match status" value="1"/>
</dbReference>
<dbReference type="Proteomes" id="UP001589609">
    <property type="component" value="Unassembled WGS sequence"/>
</dbReference>
<dbReference type="InterPro" id="IPR002781">
    <property type="entry name" value="TM_pro_TauE-like"/>
</dbReference>
<feature type="transmembrane region" description="Helical" evidence="6">
    <location>
        <begin position="105"/>
        <end position="122"/>
    </location>
</feature>
<evidence type="ECO:0000313" key="7">
    <source>
        <dbReference type="EMBL" id="MFB9757774.1"/>
    </source>
</evidence>
<keyword evidence="5 6" id="KW-0472">Membrane</keyword>
<keyword evidence="6" id="KW-1003">Cell membrane</keyword>
<accession>A0ABV5WB10</accession>
<dbReference type="EMBL" id="JBHMAF010000017">
    <property type="protein sequence ID" value="MFB9757774.1"/>
    <property type="molecule type" value="Genomic_DNA"/>
</dbReference>
<feature type="transmembrane region" description="Helical" evidence="6">
    <location>
        <begin position="216"/>
        <end position="234"/>
    </location>
</feature>
<organism evidence="7 8">
    <name type="scientific">Ectobacillus funiculus</name>
    <dbReference type="NCBI Taxonomy" id="137993"/>
    <lineage>
        <taxon>Bacteria</taxon>
        <taxon>Bacillati</taxon>
        <taxon>Bacillota</taxon>
        <taxon>Bacilli</taxon>
        <taxon>Bacillales</taxon>
        <taxon>Bacillaceae</taxon>
        <taxon>Ectobacillus</taxon>
    </lineage>
</organism>
<reference evidence="7 8" key="1">
    <citation type="submission" date="2024-09" db="EMBL/GenBank/DDBJ databases">
        <authorList>
            <person name="Sun Q."/>
            <person name="Mori K."/>
        </authorList>
    </citation>
    <scope>NUCLEOTIDE SEQUENCE [LARGE SCALE GENOMIC DNA]</scope>
    <source>
        <strain evidence="7 8">JCM 11201</strain>
    </source>
</reference>
<feature type="transmembrane region" description="Helical" evidence="6">
    <location>
        <begin position="246"/>
        <end position="268"/>
    </location>
</feature>
<dbReference type="RefSeq" id="WP_379948037.1">
    <property type="nucleotide sequence ID" value="NZ_JBHMAF010000017.1"/>
</dbReference>
<protein>
    <recommendedName>
        <fullName evidence="6">Probable membrane transporter protein</fullName>
    </recommendedName>
</protein>
<evidence type="ECO:0000313" key="8">
    <source>
        <dbReference type="Proteomes" id="UP001589609"/>
    </source>
</evidence>
<dbReference type="PANTHER" id="PTHR43701">
    <property type="entry name" value="MEMBRANE TRANSPORTER PROTEIN MJ0441-RELATED"/>
    <property type="match status" value="1"/>
</dbReference>
<feature type="transmembrane region" description="Helical" evidence="6">
    <location>
        <begin position="180"/>
        <end position="204"/>
    </location>
</feature>
<gene>
    <name evidence="7" type="ORF">ACFFMS_04350</name>
</gene>
<evidence type="ECO:0000256" key="5">
    <source>
        <dbReference type="ARBA" id="ARBA00023136"/>
    </source>
</evidence>
<keyword evidence="8" id="KW-1185">Reference proteome</keyword>
<evidence type="ECO:0000256" key="6">
    <source>
        <dbReference type="RuleBase" id="RU363041"/>
    </source>
</evidence>
<evidence type="ECO:0000256" key="2">
    <source>
        <dbReference type="ARBA" id="ARBA00009142"/>
    </source>
</evidence>
<keyword evidence="4 6" id="KW-1133">Transmembrane helix</keyword>
<comment type="similarity">
    <text evidence="2 6">Belongs to the 4-toluene sulfonate uptake permease (TSUP) (TC 2.A.102) family.</text>
</comment>
<evidence type="ECO:0000256" key="1">
    <source>
        <dbReference type="ARBA" id="ARBA00004141"/>
    </source>
</evidence>
<comment type="caution">
    <text evidence="7">The sequence shown here is derived from an EMBL/GenBank/DDBJ whole genome shotgun (WGS) entry which is preliminary data.</text>
</comment>
<feature type="transmembrane region" description="Helical" evidence="6">
    <location>
        <begin position="5"/>
        <end position="28"/>
    </location>
</feature>
<dbReference type="InterPro" id="IPR051598">
    <property type="entry name" value="TSUP/Inactive_protease-like"/>
</dbReference>
<comment type="subcellular location">
    <subcellularLocation>
        <location evidence="6">Cell membrane</location>
        <topology evidence="6">Multi-pass membrane protein</topology>
    </subcellularLocation>
    <subcellularLocation>
        <location evidence="1">Membrane</location>
        <topology evidence="1">Multi-pass membrane protein</topology>
    </subcellularLocation>
</comment>
<dbReference type="PANTHER" id="PTHR43701:SF2">
    <property type="entry name" value="MEMBRANE TRANSPORTER PROTEIN YJNA-RELATED"/>
    <property type="match status" value="1"/>
</dbReference>
<evidence type="ECO:0000256" key="3">
    <source>
        <dbReference type="ARBA" id="ARBA00022692"/>
    </source>
</evidence>
<feature type="transmembrane region" description="Helical" evidence="6">
    <location>
        <begin position="156"/>
        <end position="174"/>
    </location>
</feature>